<dbReference type="GO" id="GO:0005739">
    <property type="term" value="C:mitochondrion"/>
    <property type="evidence" value="ECO:0007669"/>
    <property type="project" value="UniProtKB-ARBA"/>
</dbReference>
<dbReference type="STRING" id="1198029.A0A1U7LL37"/>
<dbReference type="InterPro" id="IPR002885">
    <property type="entry name" value="PPR_rpt"/>
</dbReference>
<dbReference type="Pfam" id="PF01535">
    <property type="entry name" value="PPR"/>
    <property type="match status" value="1"/>
</dbReference>
<comment type="caution">
    <text evidence="3">The sequence shown here is derived from an EMBL/GenBank/DDBJ whole genome shotgun (WGS) entry which is preliminary data.</text>
</comment>
<keyword evidence="1" id="KW-0677">Repeat</keyword>
<evidence type="ECO:0000256" key="1">
    <source>
        <dbReference type="ARBA" id="ARBA00022737"/>
    </source>
</evidence>
<dbReference type="EMBL" id="LXFE01001749">
    <property type="protein sequence ID" value="OLL23370.1"/>
    <property type="molecule type" value="Genomic_DNA"/>
</dbReference>
<proteinExistence type="predicted"/>
<gene>
    <name evidence="3" type="ORF">NEOLI_004448</name>
</gene>
<protein>
    <submittedName>
        <fullName evidence="3">Pentatricopeptide repeat-containing protein, chloroplastic</fullName>
    </submittedName>
</protein>
<sequence>MNHALRSGINQVTRRRTITVLHSKKVRSTSAFVASVQRRYTTAEAPNLDFEIPAYLSDPTDPISSPPPKPSETEKNEGVAIRPNTAPTCPIEEEIFNKAQGHLQSGNYALARVIIEDSNPPATSVLHATLAQIKFIQARQLASSISTLGERQKFLRSLKIDVNMHRYSNSLVGLYLNNARLDNIRVGRRMFDALSRPTSYVYAGLISLIYYTGDLDRAVAVLQRLVEQKVRIIPIHLTKILAMCRRHKQWAKGLSIVPLGDHLDNDRGFLAEKIGIYSYSGEKIEAAEDLMARLVEGRNCSPQAYTLLVCGLIMHNKLPQAQRWFDQFDARYTPNIPNVAIYHAMINGYIRNHHLAAAVTLLKRLAEHSLPIQPSTAGNLLVGLIDDGNISEALEWYCWLRDNSHEPQRSLFGKILGTLAYNNNTEAAWSLWTLASTSRKAVNDATNDLLFSLNRKRELEKAQTVIEFLLSKNHLLKNMGFSHYLSNLVMANRVDEALEQFQRFETMKKNPFPVCVYASFIRDLRCIGLEKEAQTLAGRVSSEHPAYETIAQALTEENSRWWVRTQFEHAKKLDEPLDDLLRRDLEKPKVPHVHLNAKTLSLFKPHKFIIDPRTRIAESDIWGDFAEREINRLDKVFDKGGKEG</sequence>
<dbReference type="OrthoDB" id="185373at2759"/>
<name>A0A1U7LL37_NEOID</name>
<dbReference type="Proteomes" id="UP000186594">
    <property type="component" value="Unassembled WGS sequence"/>
</dbReference>
<dbReference type="Gene3D" id="1.25.40.10">
    <property type="entry name" value="Tetratricopeptide repeat domain"/>
    <property type="match status" value="2"/>
</dbReference>
<dbReference type="SUPFAM" id="SSF81901">
    <property type="entry name" value="HCP-like"/>
    <property type="match status" value="1"/>
</dbReference>
<accession>A0A1U7LL37</accession>
<feature type="region of interest" description="Disordered" evidence="2">
    <location>
        <begin position="53"/>
        <end position="78"/>
    </location>
</feature>
<dbReference type="PANTHER" id="PTHR47932">
    <property type="entry name" value="ATPASE EXPRESSION PROTEIN 3"/>
    <property type="match status" value="1"/>
</dbReference>
<keyword evidence="4" id="KW-1185">Reference proteome</keyword>
<evidence type="ECO:0000313" key="3">
    <source>
        <dbReference type="EMBL" id="OLL23370.1"/>
    </source>
</evidence>
<dbReference type="AlphaFoldDB" id="A0A1U7LL37"/>
<reference evidence="3 4" key="1">
    <citation type="submission" date="2016-04" db="EMBL/GenBank/DDBJ databases">
        <title>Evolutionary innovation and constraint leading to complex multicellularity in the Ascomycota.</title>
        <authorList>
            <person name="Cisse O."/>
            <person name="Nguyen A."/>
            <person name="Hewitt D.A."/>
            <person name="Jedd G."/>
            <person name="Stajich J.E."/>
        </authorList>
    </citation>
    <scope>NUCLEOTIDE SEQUENCE [LARGE SCALE GENOMIC DNA]</scope>
    <source>
        <strain evidence="3 4">DAH-3</strain>
    </source>
</reference>
<dbReference type="PANTHER" id="PTHR47932:SF25">
    <property type="entry name" value="OS01G0833000 PROTEIN"/>
    <property type="match status" value="1"/>
</dbReference>
<organism evidence="3 4">
    <name type="scientific">Neolecta irregularis (strain DAH-3)</name>
    <dbReference type="NCBI Taxonomy" id="1198029"/>
    <lineage>
        <taxon>Eukaryota</taxon>
        <taxon>Fungi</taxon>
        <taxon>Dikarya</taxon>
        <taxon>Ascomycota</taxon>
        <taxon>Taphrinomycotina</taxon>
        <taxon>Neolectales</taxon>
        <taxon>Neolectaceae</taxon>
        <taxon>Neolecta</taxon>
    </lineage>
</organism>
<evidence type="ECO:0000256" key="2">
    <source>
        <dbReference type="SAM" id="MobiDB-lite"/>
    </source>
</evidence>
<dbReference type="InterPro" id="IPR011990">
    <property type="entry name" value="TPR-like_helical_dom_sf"/>
</dbReference>
<evidence type="ECO:0000313" key="4">
    <source>
        <dbReference type="Proteomes" id="UP000186594"/>
    </source>
</evidence>
<dbReference type="GO" id="GO:0003729">
    <property type="term" value="F:mRNA binding"/>
    <property type="evidence" value="ECO:0007669"/>
    <property type="project" value="TreeGrafter"/>
</dbReference>